<gene>
    <name evidence="1" type="ORF">PAXRUDRAFT_22499</name>
</gene>
<evidence type="ECO:0000313" key="1">
    <source>
        <dbReference type="EMBL" id="KIK72019.1"/>
    </source>
</evidence>
<reference evidence="1 2" key="1">
    <citation type="submission" date="2014-04" db="EMBL/GenBank/DDBJ databases">
        <authorList>
            <consortium name="DOE Joint Genome Institute"/>
            <person name="Kuo A."/>
            <person name="Kohler A."/>
            <person name="Jargeat P."/>
            <person name="Nagy L.G."/>
            <person name="Floudas D."/>
            <person name="Copeland A."/>
            <person name="Barry K.W."/>
            <person name="Cichocki N."/>
            <person name="Veneault-Fourrey C."/>
            <person name="LaButti K."/>
            <person name="Lindquist E.A."/>
            <person name="Lipzen A."/>
            <person name="Lundell T."/>
            <person name="Morin E."/>
            <person name="Murat C."/>
            <person name="Sun H."/>
            <person name="Tunlid A."/>
            <person name="Henrissat B."/>
            <person name="Grigoriev I.V."/>
            <person name="Hibbett D.S."/>
            <person name="Martin F."/>
            <person name="Nordberg H.P."/>
            <person name="Cantor M.N."/>
            <person name="Hua S.X."/>
        </authorList>
    </citation>
    <scope>NUCLEOTIDE SEQUENCE [LARGE SCALE GENOMIC DNA]</scope>
    <source>
        <strain evidence="1 2">Ve08.2h10</strain>
    </source>
</reference>
<reference evidence="2" key="2">
    <citation type="submission" date="2015-01" db="EMBL/GenBank/DDBJ databases">
        <title>Evolutionary Origins and Diversification of the Mycorrhizal Mutualists.</title>
        <authorList>
            <consortium name="DOE Joint Genome Institute"/>
            <consortium name="Mycorrhizal Genomics Consortium"/>
            <person name="Kohler A."/>
            <person name="Kuo A."/>
            <person name="Nagy L.G."/>
            <person name="Floudas D."/>
            <person name="Copeland A."/>
            <person name="Barry K.W."/>
            <person name="Cichocki N."/>
            <person name="Veneault-Fourrey C."/>
            <person name="LaButti K."/>
            <person name="Lindquist E.A."/>
            <person name="Lipzen A."/>
            <person name="Lundell T."/>
            <person name="Morin E."/>
            <person name="Murat C."/>
            <person name="Riley R."/>
            <person name="Ohm R."/>
            <person name="Sun H."/>
            <person name="Tunlid A."/>
            <person name="Henrissat B."/>
            <person name="Grigoriev I.V."/>
            <person name="Hibbett D.S."/>
            <person name="Martin F."/>
        </authorList>
    </citation>
    <scope>NUCLEOTIDE SEQUENCE [LARGE SCALE GENOMIC DNA]</scope>
    <source>
        <strain evidence="2">Ve08.2h10</strain>
    </source>
</reference>
<dbReference type="InParanoid" id="A0A0D0CXE2"/>
<dbReference type="EMBL" id="KN831334">
    <property type="protein sequence ID" value="KIK72019.1"/>
    <property type="molecule type" value="Genomic_DNA"/>
</dbReference>
<keyword evidence="2" id="KW-1185">Reference proteome</keyword>
<organism evidence="1 2">
    <name type="scientific">Paxillus rubicundulus Ve08.2h10</name>
    <dbReference type="NCBI Taxonomy" id="930991"/>
    <lineage>
        <taxon>Eukaryota</taxon>
        <taxon>Fungi</taxon>
        <taxon>Dikarya</taxon>
        <taxon>Basidiomycota</taxon>
        <taxon>Agaricomycotina</taxon>
        <taxon>Agaricomycetes</taxon>
        <taxon>Agaricomycetidae</taxon>
        <taxon>Boletales</taxon>
        <taxon>Paxilineae</taxon>
        <taxon>Paxillaceae</taxon>
        <taxon>Paxillus</taxon>
    </lineage>
</organism>
<dbReference type="Proteomes" id="UP000054538">
    <property type="component" value="Unassembled WGS sequence"/>
</dbReference>
<sequence>MHPHSPSPQDLVGNPVVQSDLTDAEIGMLERRLPGWIECSKDKKGDNFKAVCDELRALPYVTTLNRSQWDSRKKQYKMWMYNHGRGRAQEALTKYQQQWMARAVVVRTKKAEITALIQEKKGAQPGEAEMISNYQWAVSQVMGNMTEAELEEAEKGAMRWNSERPPLVVQADTAAHKGKQYARKFASTMWKQCGMRVVILEAWLNEAEQVMVSRWVFQVVARAPF</sequence>
<dbReference type="OrthoDB" id="3149423at2759"/>
<protein>
    <submittedName>
        <fullName evidence="1">Uncharacterized protein</fullName>
    </submittedName>
</protein>
<name>A0A0D0CXE2_9AGAM</name>
<dbReference type="AlphaFoldDB" id="A0A0D0CXE2"/>
<dbReference type="HOGENOM" id="CLU_030984_2_0_1"/>
<evidence type="ECO:0000313" key="2">
    <source>
        <dbReference type="Proteomes" id="UP000054538"/>
    </source>
</evidence>
<accession>A0A0D0CXE2</accession>
<proteinExistence type="predicted"/>